<feature type="domain" description="Inner membrane protein YgaP-like transmembrane" evidence="3">
    <location>
        <begin position="21"/>
        <end position="84"/>
    </location>
</feature>
<dbReference type="AlphaFoldDB" id="A0A4U1J7Z2"/>
<sequence>MPSNTPKLDDIHGIPARARRMKPLNVGPSERVVSAALGSGLVAWGLWRRGALGLLAGAVGGALAHRGVRGHCPAYAALGMSSRKAPKPTYMPLLETETFTRIERSVTVARPANEVYSFLRDPAHVPHFAPHVERVEDLGDGRIRVWTAVHGERSSWEAHIDLDHEARAIVLGHAEGPPERLAILLGNAPGGRGTEIRLVLELSKTRGILLRALAAVAGADPDAWARAGLRRLKMLLEAGEIVTTEGQPSGRHLPVMHAA</sequence>
<dbReference type="InterPro" id="IPR021309">
    <property type="entry name" value="YgaP-like_TM"/>
</dbReference>
<evidence type="ECO:0000313" key="5">
    <source>
        <dbReference type="Proteomes" id="UP000309215"/>
    </source>
</evidence>
<accession>A0A4U1J7Z2</accession>
<feature type="domain" description="Coenzyme Q-binding protein COQ10 START" evidence="2">
    <location>
        <begin position="108"/>
        <end position="202"/>
    </location>
</feature>
<dbReference type="OrthoDB" id="9797595at2"/>
<name>A0A4U1J7Z2_9BACT</name>
<gene>
    <name evidence="4" type="ORF">E8A74_25110</name>
</gene>
<dbReference type="Gene3D" id="3.30.530.20">
    <property type="match status" value="1"/>
</dbReference>
<protein>
    <submittedName>
        <fullName evidence="4">DUF2892 domain-containing protein</fullName>
    </submittedName>
</protein>
<dbReference type="EMBL" id="SSMQ01000028">
    <property type="protein sequence ID" value="TKD03488.1"/>
    <property type="molecule type" value="Genomic_DNA"/>
</dbReference>
<evidence type="ECO:0000313" key="4">
    <source>
        <dbReference type="EMBL" id="TKD03488.1"/>
    </source>
</evidence>
<evidence type="ECO:0000259" key="2">
    <source>
        <dbReference type="Pfam" id="PF03364"/>
    </source>
</evidence>
<dbReference type="Pfam" id="PF11127">
    <property type="entry name" value="YgaP-like_TM"/>
    <property type="match status" value="1"/>
</dbReference>
<proteinExistence type="inferred from homology"/>
<comment type="caution">
    <text evidence="4">The sequence shown here is derived from an EMBL/GenBank/DDBJ whole genome shotgun (WGS) entry which is preliminary data.</text>
</comment>
<keyword evidence="5" id="KW-1185">Reference proteome</keyword>
<dbReference type="RefSeq" id="WP_136931608.1">
    <property type="nucleotide sequence ID" value="NZ_SSMQ01000028.1"/>
</dbReference>
<reference evidence="4 5" key="1">
    <citation type="submission" date="2019-04" db="EMBL/GenBank/DDBJ databases">
        <authorList>
            <person name="Li Y."/>
            <person name="Wang J."/>
        </authorList>
    </citation>
    <scope>NUCLEOTIDE SEQUENCE [LARGE SCALE GENOMIC DNA]</scope>
    <source>
        <strain evidence="4 5">DSM 14668</strain>
    </source>
</reference>
<dbReference type="SUPFAM" id="SSF55961">
    <property type="entry name" value="Bet v1-like"/>
    <property type="match status" value="1"/>
</dbReference>
<organism evidence="4 5">
    <name type="scientific">Polyangium fumosum</name>
    <dbReference type="NCBI Taxonomy" id="889272"/>
    <lineage>
        <taxon>Bacteria</taxon>
        <taxon>Pseudomonadati</taxon>
        <taxon>Myxococcota</taxon>
        <taxon>Polyangia</taxon>
        <taxon>Polyangiales</taxon>
        <taxon>Polyangiaceae</taxon>
        <taxon>Polyangium</taxon>
    </lineage>
</organism>
<evidence type="ECO:0000259" key="3">
    <source>
        <dbReference type="Pfam" id="PF11127"/>
    </source>
</evidence>
<comment type="similarity">
    <text evidence="1">Belongs to the ribosome association toxin RatA family.</text>
</comment>
<evidence type="ECO:0000256" key="1">
    <source>
        <dbReference type="ARBA" id="ARBA00008918"/>
    </source>
</evidence>
<dbReference type="InterPro" id="IPR023393">
    <property type="entry name" value="START-like_dom_sf"/>
</dbReference>
<dbReference type="Proteomes" id="UP000309215">
    <property type="component" value="Unassembled WGS sequence"/>
</dbReference>
<dbReference type="InterPro" id="IPR005031">
    <property type="entry name" value="COQ10_START"/>
</dbReference>
<dbReference type="Pfam" id="PF03364">
    <property type="entry name" value="Polyketide_cyc"/>
    <property type="match status" value="1"/>
</dbReference>